<dbReference type="Proteomes" id="UP000017861">
    <property type="component" value="Unassembled WGS sequence"/>
</dbReference>
<reference evidence="2 3" key="1">
    <citation type="journal article" date="2014" name="Genome Announc.">
        <title>Trypanosoma cruzi Clone Dm28c Draft Genome Sequence.</title>
        <authorList>
            <person name="Grisard E.C."/>
            <person name="Teixeira S.M."/>
            <person name="de Almeida L.G."/>
            <person name="Stoco P.H."/>
            <person name="Gerber A.L."/>
            <person name="Talavera-Lopez C."/>
            <person name="Lima O.C."/>
            <person name="Andersson B."/>
            <person name="de Vasconcelos A.T."/>
        </authorList>
    </citation>
    <scope>NUCLEOTIDE SEQUENCE [LARGE SCALE GENOMIC DNA]</scope>
    <source>
        <strain evidence="2 3">Dm28c</strain>
    </source>
</reference>
<proteinExistence type="predicted"/>
<sequence>MPIVPYLWTRRIHVQRRRRNQSKLLAAQMAVKKWQRGCPPLIGAEDGGPSHSTTSHQSAQAAHRTADVPPDVLNCPTKSSRRAVEIIRQRRSTVVRRNTDVSPLGRLREEGERGGPRDVDAINVGAENVSSWAIYDLFAACTNSRSTRRAVRPFVGTVRRGAIDPTAARQDTAVYVANEWNPAGYGGFEVTKGCGAIGDEAGAPRDRGRDESSYPQSDRLQGKCCFSTCVDNGESLVWDCGLHSQQFHTGA</sequence>
<dbReference type="VEuPathDB" id="TriTrypDB:TCDM_13319"/>
<protein>
    <submittedName>
        <fullName evidence="2">Uncharacterized protein</fullName>
    </submittedName>
</protein>
<evidence type="ECO:0000313" key="2">
    <source>
        <dbReference type="EMBL" id="ESS55224.1"/>
    </source>
</evidence>
<evidence type="ECO:0000256" key="1">
    <source>
        <dbReference type="SAM" id="MobiDB-lite"/>
    </source>
</evidence>
<gene>
    <name evidence="2" type="ORF">TCDM_13319</name>
</gene>
<feature type="compositionally biased region" description="Polar residues" evidence="1">
    <location>
        <begin position="50"/>
        <end position="60"/>
    </location>
</feature>
<feature type="region of interest" description="Disordered" evidence="1">
    <location>
        <begin position="40"/>
        <end position="72"/>
    </location>
</feature>
<accession>V5AIY8</accession>
<feature type="region of interest" description="Disordered" evidence="1">
    <location>
        <begin position="199"/>
        <end position="219"/>
    </location>
</feature>
<comment type="caution">
    <text evidence="2">The sequence shown here is derived from an EMBL/GenBank/DDBJ whole genome shotgun (WGS) entry which is preliminary data.</text>
</comment>
<name>V5AIY8_TRYCR</name>
<organism evidence="2 3">
    <name type="scientific">Trypanosoma cruzi Dm28c</name>
    <dbReference type="NCBI Taxonomy" id="1416333"/>
    <lineage>
        <taxon>Eukaryota</taxon>
        <taxon>Discoba</taxon>
        <taxon>Euglenozoa</taxon>
        <taxon>Kinetoplastea</taxon>
        <taxon>Metakinetoplastina</taxon>
        <taxon>Trypanosomatida</taxon>
        <taxon>Trypanosomatidae</taxon>
        <taxon>Trypanosoma</taxon>
        <taxon>Schizotrypanum</taxon>
    </lineage>
</organism>
<dbReference type="AlphaFoldDB" id="V5AIY8"/>
<dbReference type="EMBL" id="AYLP01000949">
    <property type="protein sequence ID" value="ESS55224.1"/>
    <property type="molecule type" value="Genomic_DNA"/>
</dbReference>
<evidence type="ECO:0000313" key="3">
    <source>
        <dbReference type="Proteomes" id="UP000017861"/>
    </source>
</evidence>
<feature type="compositionally biased region" description="Basic and acidic residues" evidence="1">
    <location>
        <begin position="202"/>
        <end position="212"/>
    </location>
</feature>